<proteinExistence type="predicted"/>
<feature type="compositionally biased region" description="Low complexity" evidence="1">
    <location>
        <begin position="61"/>
        <end position="71"/>
    </location>
</feature>
<feature type="region of interest" description="Disordered" evidence="1">
    <location>
        <begin position="41"/>
        <end position="115"/>
    </location>
</feature>
<keyword evidence="3" id="KW-1185">Reference proteome</keyword>
<protein>
    <submittedName>
        <fullName evidence="2">Uncharacterized protein</fullName>
    </submittedName>
</protein>
<evidence type="ECO:0000313" key="2">
    <source>
        <dbReference type="EMBL" id="GGG39569.1"/>
    </source>
</evidence>
<dbReference type="AlphaFoldDB" id="A0A8J2ZC81"/>
<sequence length="115" mass="11927">MMGWRTDWVRPAPGALASKPVVAGVVGTLGFLAGKMAPPTAVTTRAAPAPTRAPRTPPPTAAEATPEATTAISGTAAGMRTPHGIAAGRGQVTEADQPRCREGSVSRSSRRWRKW</sequence>
<organism evidence="2 3">
    <name type="scientific">Caldovatus sediminis</name>
    <dbReference type="NCBI Taxonomy" id="2041189"/>
    <lineage>
        <taxon>Bacteria</taxon>
        <taxon>Pseudomonadati</taxon>
        <taxon>Pseudomonadota</taxon>
        <taxon>Alphaproteobacteria</taxon>
        <taxon>Acetobacterales</taxon>
        <taxon>Roseomonadaceae</taxon>
        <taxon>Caldovatus</taxon>
    </lineage>
</organism>
<name>A0A8J2ZC81_9PROT</name>
<gene>
    <name evidence="2" type="ORF">GCM10010964_28940</name>
</gene>
<accession>A0A8J2ZC81</accession>
<dbReference type="EMBL" id="BMKS01000008">
    <property type="protein sequence ID" value="GGG39569.1"/>
    <property type="molecule type" value="Genomic_DNA"/>
</dbReference>
<dbReference type="Proteomes" id="UP000597507">
    <property type="component" value="Unassembled WGS sequence"/>
</dbReference>
<feature type="compositionally biased region" description="Low complexity" evidence="1">
    <location>
        <begin position="41"/>
        <end position="54"/>
    </location>
</feature>
<evidence type="ECO:0000256" key="1">
    <source>
        <dbReference type="SAM" id="MobiDB-lite"/>
    </source>
</evidence>
<comment type="caution">
    <text evidence="2">The sequence shown here is derived from an EMBL/GenBank/DDBJ whole genome shotgun (WGS) entry which is preliminary data.</text>
</comment>
<reference evidence="2 3" key="1">
    <citation type="journal article" date="2014" name="Int. J. Syst. Evol. Microbiol.">
        <title>Complete genome sequence of Corynebacterium casei LMG S-19264T (=DSM 44701T), isolated from a smear-ripened cheese.</title>
        <authorList>
            <consortium name="US DOE Joint Genome Institute (JGI-PGF)"/>
            <person name="Walter F."/>
            <person name="Albersmeier A."/>
            <person name="Kalinowski J."/>
            <person name="Ruckert C."/>
        </authorList>
    </citation>
    <scope>NUCLEOTIDE SEQUENCE [LARGE SCALE GENOMIC DNA]</scope>
    <source>
        <strain evidence="2 3">CGMCC 1.16330</strain>
    </source>
</reference>
<evidence type="ECO:0000313" key="3">
    <source>
        <dbReference type="Proteomes" id="UP000597507"/>
    </source>
</evidence>